<keyword evidence="5" id="KW-0732">Signal</keyword>
<reference evidence="7 8" key="1">
    <citation type="submission" date="2017-08" db="EMBL/GenBank/DDBJ databases">
        <title>Infants hospitalized years apart are colonized by the same room-sourced microbial strains.</title>
        <authorList>
            <person name="Brooks B."/>
            <person name="Olm M.R."/>
            <person name="Firek B.A."/>
            <person name="Baker R."/>
            <person name="Thomas B.C."/>
            <person name="Morowitz M.J."/>
            <person name="Banfield J.F."/>
        </authorList>
    </citation>
    <scope>NUCLEOTIDE SEQUENCE [LARGE SCALE GENOMIC DNA]</scope>
    <source>
        <strain evidence="7">S2_012_000_R2_81</strain>
    </source>
</reference>
<feature type="signal peptide" evidence="5">
    <location>
        <begin position="1"/>
        <end position="30"/>
    </location>
</feature>
<comment type="similarity">
    <text evidence="1">Belongs to the metallo-beta-lactamase superfamily.</text>
</comment>
<feature type="domain" description="Metallo-beta-lactamase" evidence="6">
    <location>
        <begin position="99"/>
        <end position="304"/>
    </location>
</feature>
<organism evidence="7 8">
    <name type="scientific">Roseateles depolymerans</name>
    <dbReference type="NCBI Taxonomy" id="76731"/>
    <lineage>
        <taxon>Bacteria</taxon>
        <taxon>Pseudomonadati</taxon>
        <taxon>Pseudomonadota</taxon>
        <taxon>Betaproteobacteria</taxon>
        <taxon>Burkholderiales</taxon>
        <taxon>Sphaerotilaceae</taxon>
        <taxon>Roseateles</taxon>
    </lineage>
</organism>
<dbReference type="GO" id="GO:0046872">
    <property type="term" value="F:metal ion binding"/>
    <property type="evidence" value="ECO:0007669"/>
    <property type="project" value="UniProtKB-KW"/>
</dbReference>
<gene>
    <name evidence="7" type="ORF">DI603_19305</name>
</gene>
<dbReference type="SMART" id="SM00849">
    <property type="entry name" value="Lactamase_B"/>
    <property type="match status" value="1"/>
</dbReference>
<protein>
    <submittedName>
        <fullName evidence="7">MBL fold metallo-hydrolase</fullName>
    </submittedName>
</protein>
<dbReference type="Pfam" id="PF00753">
    <property type="entry name" value="Lactamase_B"/>
    <property type="match status" value="1"/>
</dbReference>
<evidence type="ECO:0000313" key="8">
    <source>
        <dbReference type="Proteomes" id="UP000249633"/>
    </source>
</evidence>
<dbReference type="PANTHER" id="PTHR42978">
    <property type="entry name" value="QUORUM-QUENCHING LACTONASE YTNP-RELATED-RELATED"/>
    <property type="match status" value="1"/>
</dbReference>
<evidence type="ECO:0000256" key="4">
    <source>
        <dbReference type="ARBA" id="ARBA00022833"/>
    </source>
</evidence>
<comment type="caution">
    <text evidence="7">The sequence shown here is derived from an EMBL/GenBank/DDBJ whole genome shotgun (WGS) entry which is preliminary data.</text>
</comment>
<dbReference type="SUPFAM" id="SSF56281">
    <property type="entry name" value="Metallo-hydrolase/oxidoreductase"/>
    <property type="match status" value="1"/>
</dbReference>
<dbReference type="InterPro" id="IPR001279">
    <property type="entry name" value="Metallo-B-lactamas"/>
</dbReference>
<dbReference type="EMBL" id="QFOD01000022">
    <property type="protein sequence ID" value="PZP28551.1"/>
    <property type="molecule type" value="Genomic_DNA"/>
</dbReference>
<keyword evidence="3 7" id="KW-0378">Hydrolase</keyword>
<dbReference type="InterPro" id="IPR036866">
    <property type="entry name" value="RibonucZ/Hydroxyglut_hydro"/>
</dbReference>
<evidence type="ECO:0000256" key="2">
    <source>
        <dbReference type="ARBA" id="ARBA00022723"/>
    </source>
</evidence>
<keyword evidence="4" id="KW-0862">Zinc</keyword>
<dbReference type="Proteomes" id="UP000249633">
    <property type="component" value="Unassembled WGS sequence"/>
</dbReference>
<accession>A0A2W5D9S2</accession>
<keyword evidence="2" id="KW-0479">Metal-binding</keyword>
<dbReference type="InterPro" id="IPR051013">
    <property type="entry name" value="MBL_superfamily_lactonases"/>
</dbReference>
<dbReference type="GO" id="GO:0016787">
    <property type="term" value="F:hydrolase activity"/>
    <property type="evidence" value="ECO:0007669"/>
    <property type="project" value="UniProtKB-KW"/>
</dbReference>
<sequence length="337" mass="36061">MPAVQHRFPTAWLAALGVTLMSLCAPAARAAEAAPAPRVAQQRFQAPGFYRSFVGTAELTALSDGTHPFPVDTVMRGLTPEDITAGLRREFLAVPLQGSINAFLINTGRRLILIDAGAGALYGDCCGQVEAQLRAAGYRPEQVDAVYLTHLHKDHVGGIVDGGRMRYPNAVVYASRRDLDYWTSPAEQARAPAYLSSFFDAASAALRPYREAGRLKAVEGAPLPDDGLEALPTPGHTPGHLSYRFTQGNASVLVWGDLVHVAALQLPHPEITVQYDSDGPAARSSRERLFAAVAAQRQLVAAAHIAFPGLGHLQPDGAGYRWVPMNYDARPSPAVGP</sequence>
<evidence type="ECO:0000256" key="1">
    <source>
        <dbReference type="ARBA" id="ARBA00007749"/>
    </source>
</evidence>
<evidence type="ECO:0000256" key="3">
    <source>
        <dbReference type="ARBA" id="ARBA00022801"/>
    </source>
</evidence>
<dbReference type="CDD" id="cd07720">
    <property type="entry name" value="OPHC2-like_MBL-fold"/>
    <property type="match status" value="1"/>
</dbReference>
<dbReference type="PANTHER" id="PTHR42978:SF6">
    <property type="entry name" value="QUORUM-QUENCHING LACTONASE YTNP-RELATED"/>
    <property type="match status" value="1"/>
</dbReference>
<evidence type="ECO:0000256" key="5">
    <source>
        <dbReference type="SAM" id="SignalP"/>
    </source>
</evidence>
<evidence type="ECO:0000313" key="7">
    <source>
        <dbReference type="EMBL" id="PZP28551.1"/>
    </source>
</evidence>
<proteinExistence type="inferred from homology"/>
<dbReference type="AlphaFoldDB" id="A0A2W5D9S2"/>
<name>A0A2W5D9S2_9BURK</name>
<evidence type="ECO:0000259" key="6">
    <source>
        <dbReference type="SMART" id="SM00849"/>
    </source>
</evidence>
<dbReference type="Gene3D" id="3.60.15.10">
    <property type="entry name" value="Ribonuclease Z/Hydroxyacylglutathione hydrolase-like"/>
    <property type="match status" value="1"/>
</dbReference>
<feature type="chain" id="PRO_5015935384" evidence="5">
    <location>
        <begin position="31"/>
        <end position="337"/>
    </location>
</feature>